<name>A0ABV0IJ91_9MICC</name>
<feature type="domain" description="ABC transmembrane type-1" evidence="10">
    <location>
        <begin position="396"/>
        <end position="586"/>
    </location>
</feature>
<feature type="transmembrane region" description="Helical" evidence="8">
    <location>
        <begin position="184"/>
        <end position="202"/>
    </location>
</feature>
<dbReference type="PROSITE" id="PS50928">
    <property type="entry name" value="ABC_TM1"/>
    <property type="match status" value="2"/>
</dbReference>
<feature type="transmembrane region" description="Helical" evidence="8">
    <location>
        <begin position="132"/>
        <end position="152"/>
    </location>
</feature>
<feature type="transmembrane region" description="Helical" evidence="8">
    <location>
        <begin position="400"/>
        <end position="422"/>
    </location>
</feature>
<evidence type="ECO:0000256" key="1">
    <source>
        <dbReference type="ARBA" id="ARBA00004429"/>
    </source>
</evidence>
<feature type="transmembrane region" description="Helical" evidence="8">
    <location>
        <begin position="98"/>
        <end position="120"/>
    </location>
</feature>
<proteinExistence type="inferred from homology"/>
<feature type="region of interest" description="Disordered" evidence="9">
    <location>
        <begin position="1"/>
        <end position="30"/>
    </location>
</feature>
<evidence type="ECO:0000256" key="9">
    <source>
        <dbReference type="SAM" id="MobiDB-lite"/>
    </source>
</evidence>
<evidence type="ECO:0000259" key="10">
    <source>
        <dbReference type="PROSITE" id="PS50928"/>
    </source>
</evidence>
<evidence type="ECO:0000313" key="12">
    <source>
        <dbReference type="Proteomes" id="UP001484097"/>
    </source>
</evidence>
<protein>
    <submittedName>
        <fullName evidence="11">Iron ABC transporter permease</fullName>
    </submittedName>
</protein>
<organism evidence="11 12">
    <name type="scientific">Citricoccus nitrophenolicus</name>
    <dbReference type="NCBI Taxonomy" id="863575"/>
    <lineage>
        <taxon>Bacteria</taxon>
        <taxon>Bacillati</taxon>
        <taxon>Actinomycetota</taxon>
        <taxon>Actinomycetes</taxon>
        <taxon>Micrococcales</taxon>
        <taxon>Micrococcaceae</taxon>
        <taxon>Citricoccus</taxon>
    </lineage>
</organism>
<evidence type="ECO:0000256" key="8">
    <source>
        <dbReference type="RuleBase" id="RU363032"/>
    </source>
</evidence>
<keyword evidence="6 8" id="KW-1133">Transmembrane helix</keyword>
<evidence type="ECO:0000256" key="3">
    <source>
        <dbReference type="ARBA" id="ARBA00022475"/>
    </source>
</evidence>
<dbReference type="InterPro" id="IPR035906">
    <property type="entry name" value="MetI-like_sf"/>
</dbReference>
<gene>
    <name evidence="11" type="ORF">ABDK96_10245</name>
</gene>
<dbReference type="RefSeq" id="WP_347920680.1">
    <property type="nucleotide sequence ID" value="NZ_JBDXMX010000004.1"/>
</dbReference>
<feature type="compositionally biased region" description="Polar residues" evidence="9">
    <location>
        <begin position="1"/>
        <end position="14"/>
    </location>
</feature>
<evidence type="ECO:0000256" key="6">
    <source>
        <dbReference type="ARBA" id="ARBA00022989"/>
    </source>
</evidence>
<dbReference type="Proteomes" id="UP001484097">
    <property type="component" value="Unassembled WGS sequence"/>
</dbReference>
<evidence type="ECO:0000256" key="4">
    <source>
        <dbReference type="ARBA" id="ARBA00022519"/>
    </source>
</evidence>
<feature type="transmembrane region" description="Helical" evidence="8">
    <location>
        <begin position="467"/>
        <end position="493"/>
    </location>
</feature>
<feature type="transmembrane region" description="Helical" evidence="8">
    <location>
        <begin position="238"/>
        <end position="263"/>
    </location>
</feature>
<comment type="subcellular location">
    <subcellularLocation>
        <location evidence="1">Cell inner membrane</location>
        <topology evidence="1">Multi-pass membrane protein</topology>
    </subcellularLocation>
    <subcellularLocation>
        <location evidence="8">Cell membrane</location>
        <topology evidence="8">Multi-pass membrane protein</topology>
    </subcellularLocation>
</comment>
<keyword evidence="3" id="KW-1003">Cell membrane</keyword>
<dbReference type="SUPFAM" id="SSF161098">
    <property type="entry name" value="MetI-like"/>
    <property type="match status" value="2"/>
</dbReference>
<dbReference type="InterPro" id="IPR000515">
    <property type="entry name" value="MetI-like"/>
</dbReference>
<dbReference type="EMBL" id="JBDXMX010000004">
    <property type="protein sequence ID" value="MEO9248063.1"/>
    <property type="molecule type" value="Genomic_DNA"/>
</dbReference>
<dbReference type="PANTHER" id="PTHR43357:SF4">
    <property type="entry name" value="INNER MEMBRANE ABC TRANSPORTER PERMEASE PROTEIN YDCV"/>
    <property type="match status" value="1"/>
</dbReference>
<keyword evidence="5 8" id="KW-0812">Transmembrane</keyword>
<feature type="transmembrane region" description="Helical" evidence="8">
    <location>
        <begin position="434"/>
        <end position="455"/>
    </location>
</feature>
<dbReference type="Gene3D" id="1.10.3720.10">
    <property type="entry name" value="MetI-like"/>
    <property type="match status" value="2"/>
</dbReference>
<feature type="transmembrane region" description="Helical" evidence="8">
    <location>
        <begin position="514"/>
        <end position="535"/>
    </location>
</feature>
<keyword evidence="2 8" id="KW-0813">Transport</keyword>
<dbReference type="PANTHER" id="PTHR43357">
    <property type="entry name" value="INNER MEMBRANE ABC TRANSPORTER PERMEASE PROTEIN YDCV"/>
    <property type="match status" value="1"/>
</dbReference>
<evidence type="ECO:0000256" key="2">
    <source>
        <dbReference type="ARBA" id="ARBA00022448"/>
    </source>
</evidence>
<feature type="transmembrane region" description="Helical" evidence="8">
    <location>
        <begin position="290"/>
        <end position="308"/>
    </location>
</feature>
<keyword evidence="12" id="KW-1185">Reference proteome</keyword>
<keyword evidence="4" id="KW-0997">Cell inner membrane</keyword>
<feature type="transmembrane region" description="Helical" evidence="8">
    <location>
        <begin position="45"/>
        <end position="67"/>
    </location>
</feature>
<evidence type="ECO:0000256" key="7">
    <source>
        <dbReference type="ARBA" id="ARBA00023136"/>
    </source>
</evidence>
<reference evidence="11 12" key="1">
    <citation type="submission" date="2024-05" db="EMBL/GenBank/DDBJ databases">
        <authorList>
            <person name="Yi C."/>
        </authorList>
    </citation>
    <scope>NUCLEOTIDE SEQUENCE [LARGE SCALE GENOMIC DNA]</scope>
    <source>
        <strain evidence="11 12">XS13</strain>
    </source>
</reference>
<keyword evidence="7 8" id="KW-0472">Membrane</keyword>
<dbReference type="CDD" id="cd06261">
    <property type="entry name" value="TM_PBP2"/>
    <property type="match status" value="2"/>
</dbReference>
<dbReference type="Pfam" id="PF00528">
    <property type="entry name" value="BPD_transp_1"/>
    <property type="match status" value="2"/>
</dbReference>
<feature type="transmembrane region" description="Helical" evidence="8">
    <location>
        <begin position="565"/>
        <end position="589"/>
    </location>
</feature>
<feature type="compositionally biased region" description="Pro residues" evidence="9">
    <location>
        <begin position="21"/>
        <end position="30"/>
    </location>
</feature>
<feature type="domain" description="ABC transmembrane type-1" evidence="10">
    <location>
        <begin position="94"/>
        <end position="309"/>
    </location>
</feature>
<accession>A0ABV0IJ91</accession>
<evidence type="ECO:0000313" key="11">
    <source>
        <dbReference type="EMBL" id="MEO9248063.1"/>
    </source>
</evidence>
<evidence type="ECO:0000256" key="5">
    <source>
        <dbReference type="ARBA" id="ARBA00022692"/>
    </source>
</evidence>
<feature type="transmembrane region" description="Helical" evidence="8">
    <location>
        <begin position="344"/>
        <end position="368"/>
    </location>
</feature>
<comment type="caution">
    <text evidence="11">The sequence shown here is derived from an EMBL/GenBank/DDBJ whole genome shotgun (WGS) entry which is preliminary data.</text>
</comment>
<comment type="similarity">
    <text evidence="8">Belongs to the binding-protein-dependent transport system permease family.</text>
</comment>
<sequence>MSPTSTLEGTTRSPAESGRPDPGPPLPPYRPGLITRLRRTSGFDLFSLTLAGILVALVCLPLVRVVVNMFYKDGRFTLEAIQRTLAIEDLGKMVLDTVVVVLASSVLAVVIGFLLAWANTRTDARFGLINEIFPYLPFLLPPIAGAVGWTMLLSPQAGLLNAWLRDILGLVGIPLESGPFDINSWYGLILVYTFYAVPYVYMNVSAAMQGLDASLEEASRLSGASAVKTLRRITLPALAPSIGAGFLLCTWFGFGMFSIAQIIGTPAGIDMIPVRIVKLLTFTYPPDEDLAIGLSAIVVVFVGLSYLVQYRILKNSRFGSIGGKATHHTVTALGVWRPVVRAGVLLYIGVSTVLPMFALFIVSLNGYWTPNIQWGSLSLDAFRVALFDDPKTQEAFGNSLTLGLVGGVIGILVAAVVSLYIAQHRSRATLGLDAAIKLPSAISNMVIAVGILLLLARPPFDLGGTWLILLLGYLALYLPQASIAADAAVATIGKELGEASGVAGARQWKTFLRVYLPLMIPGLVGGFALLFVRIIGDLTASAILSGTNNVVVGFRILEVFNGGSYATLAALSSVLVIVSALILVVVLWLSKRTGVARSH</sequence>